<comment type="caution">
    <text evidence="1">The sequence shown here is derived from an EMBL/GenBank/DDBJ whole genome shotgun (WGS) entry which is preliminary data.</text>
</comment>
<dbReference type="EMBL" id="BARW01018812">
    <property type="protein sequence ID" value="GAJ02130.1"/>
    <property type="molecule type" value="Genomic_DNA"/>
</dbReference>
<reference evidence="1" key="1">
    <citation type="journal article" date="2014" name="Front. Microbiol.">
        <title>High frequency of phylogenetically diverse reductive dehalogenase-homologous genes in deep subseafloor sedimentary metagenomes.</title>
        <authorList>
            <person name="Kawai M."/>
            <person name="Futagami T."/>
            <person name="Toyoda A."/>
            <person name="Takaki Y."/>
            <person name="Nishi S."/>
            <person name="Hori S."/>
            <person name="Arai W."/>
            <person name="Tsubouchi T."/>
            <person name="Morono Y."/>
            <person name="Uchiyama I."/>
            <person name="Ito T."/>
            <person name="Fujiyama A."/>
            <person name="Inagaki F."/>
            <person name="Takami H."/>
        </authorList>
    </citation>
    <scope>NUCLEOTIDE SEQUENCE</scope>
    <source>
        <strain evidence="1">Expedition CK06-06</strain>
    </source>
</reference>
<dbReference type="AlphaFoldDB" id="X1V9H7"/>
<evidence type="ECO:0000313" key="1">
    <source>
        <dbReference type="EMBL" id="GAJ02130.1"/>
    </source>
</evidence>
<protein>
    <submittedName>
        <fullName evidence="1">Uncharacterized protein</fullName>
    </submittedName>
</protein>
<feature type="non-terminal residue" evidence="1">
    <location>
        <position position="45"/>
    </location>
</feature>
<organism evidence="1">
    <name type="scientific">marine sediment metagenome</name>
    <dbReference type="NCBI Taxonomy" id="412755"/>
    <lineage>
        <taxon>unclassified sequences</taxon>
        <taxon>metagenomes</taxon>
        <taxon>ecological metagenomes</taxon>
    </lineage>
</organism>
<proteinExistence type="predicted"/>
<name>X1V9H7_9ZZZZ</name>
<gene>
    <name evidence="1" type="ORF">S12H4_32123</name>
</gene>
<accession>X1V9H7</accession>
<sequence>MKRTGSQELGEQAEHLFPVILGSDWIPRKQHPDYGVDYEVEYAPG</sequence>